<evidence type="ECO:0000259" key="5">
    <source>
        <dbReference type="Pfam" id="PF13377"/>
    </source>
</evidence>
<protein>
    <submittedName>
        <fullName evidence="6">LacI family transcriptional regulator</fullName>
    </submittedName>
</protein>
<evidence type="ECO:0000256" key="3">
    <source>
        <dbReference type="ARBA" id="ARBA00023125"/>
    </source>
</evidence>
<dbReference type="RefSeq" id="WP_286346173.1">
    <property type="nucleotide sequence ID" value="NZ_AP027732.1"/>
</dbReference>
<name>A0ABN6XWN3_9MICO</name>
<feature type="domain" description="Transcriptional regulator LacI/GalR-like sensor" evidence="5">
    <location>
        <begin position="102"/>
        <end position="258"/>
    </location>
</feature>
<dbReference type="PANTHER" id="PTHR30146">
    <property type="entry name" value="LACI-RELATED TRANSCRIPTIONAL REPRESSOR"/>
    <property type="match status" value="1"/>
</dbReference>
<keyword evidence="7" id="KW-1185">Reference proteome</keyword>
<dbReference type="SUPFAM" id="SSF53822">
    <property type="entry name" value="Periplasmic binding protein-like I"/>
    <property type="match status" value="1"/>
</dbReference>
<evidence type="ECO:0000313" key="7">
    <source>
        <dbReference type="Proteomes" id="UP001321486"/>
    </source>
</evidence>
<dbReference type="CDD" id="cd06267">
    <property type="entry name" value="PBP1_LacI_sugar_binding-like"/>
    <property type="match status" value="1"/>
</dbReference>
<keyword evidence="2" id="KW-0805">Transcription regulation</keyword>
<keyword evidence="1" id="KW-0678">Repressor</keyword>
<dbReference type="PANTHER" id="PTHR30146:SF148">
    <property type="entry name" value="HTH-TYPE TRANSCRIPTIONAL REPRESSOR PURR-RELATED"/>
    <property type="match status" value="1"/>
</dbReference>
<accession>A0ABN6XWN3</accession>
<dbReference type="Pfam" id="PF13377">
    <property type="entry name" value="Peripla_BP_3"/>
    <property type="match status" value="1"/>
</dbReference>
<evidence type="ECO:0000256" key="2">
    <source>
        <dbReference type="ARBA" id="ARBA00023015"/>
    </source>
</evidence>
<keyword evidence="4" id="KW-0804">Transcription</keyword>
<dbReference type="Proteomes" id="UP001321486">
    <property type="component" value="Chromosome"/>
</dbReference>
<sequence>MLVADFTNPMFFEVVRGAERAAADRGYTMILSESQESADREARTADRVIPSVDGLILVTTRLRDEQIRELSDRKPLVVINREVTGVDSIVPRLEPGIGEALDLLAAQGHRSMAFLSGPQRAWMSRARWDVLFDGATRRGMRIVEIPSSAPTIEGGRDAMKRVVASGVTAVVAYNDLIAIGLLQGVQGSGGQVPRDLSIIGFDDIFGSDFTSPPLTTVMTPLGLMGERAVEVLLDGEGGGAAGEGARPPDSKLVLRGSVGPALLG</sequence>
<gene>
    <name evidence="6" type="ORF">GCM10025867_16040</name>
</gene>
<dbReference type="InterPro" id="IPR046335">
    <property type="entry name" value="LacI/GalR-like_sensor"/>
</dbReference>
<proteinExistence type="predicted"/>
<reference evidence="7" key="1">
    <citation type="journal article" date="2019" name="Int. J. Syst. Evol. Microbiol.">
        <title>The Global Catalogue of Microorganisms (GCM) 10K type strain sequencing project: providing services to taxonomists for standard genome sequencing and annotation.</title>
        <authorList>
            <consortium name="The Broad Institute Genomics Platform"/>
            <consortium name="The Broad Institute Genome Sequencing Center for Infectious Disease"/>
            <person name="Wu L."/>
            <person name="Ma J."/>
        </authorList>
    </citation>
    <scope>NUCLEOTIDE SEQUENCE [LARGE SCALE GENOMIC DNA]</scope>
    <source>
        <strain evidence="7">NBRC 108728</strain>
    </source>
</reference>
<dbReference type="InterPro" id="IPR028082">
    <property type="entry name" value="Peripla_BP_I"/>
</dbReference>
<evidence type="ECO:0000256" key="4">
    <source>
        <dbReference type="ARBA" id="ARBA00023163"/>
    </source>
</evidence>
<dbReference type="Gene3D" id="3.40.50.2300">
    <property type="match status" value="2"/>
</dbReference>
<dbReference type="EMBL" id="AP027732">
    <property type="protein sequence ID" value="BDZ49363.1"/>
    <property type="molecule type" value="Genomic_DNA"/>
</dbReference>
<evidence type="ECO:0000313" key="6">
    <source>
        <dbReference type="EMBL" id="BDZ49363.1"/>
    </source>
</evidence>
<keyword evidence="3" id="KW-0238">DNA-binding</keyword>
<evidence type="ECO:0000256" key="1">
    <source>
        <dbReference type="ARBA" id="ARBA00022491"/>
    </source>
</evidence>
<organism evidence="6 7">
    <name type="scientific">Frondihabitans sucicola</name>
    <dbReference type="NCBI Taxonomy" id="1268041"/>
    <lineage>
        <taxon>Bacteria</taxon>
        <taxon>Bacillati</taxon>
        <taxon>Actinomycetota</taxon>
        <taxon>Actinomycetes</taxon>
        <taxon>Micrococcales</taxon>
        <taxon>Microbacteriaceae</taxon>
        <taxon>Frondihabitans</taxon>
    </lineage>
</organism>